<feature type="domain" description="NodB homology" evidence="8">
    <location>
        <begin position="652"/>
        <end position="860"/>
    </location>
</feature>
<dbReference type="Pfam" id="PF00759">
    <property type="entry name" value="Glyco_hydro_9"/>
    <property type="match status" value="1"/>
</dbReference>
<dbReference type="GO" id="GO:0008810">
    <property type="term" value="F:cellulase activity"/>
    <property type="evidence" value="ECO:0007669"/>
    <property type="project" value="InterPro"/>
</dbReference>
<dbReference type="OrthoDB" id="9808897at2"/>
<dbReference type="Pfam" id="PF02927">
    <property type="entry name" value="CelD_N"/>
    <property type="match status" value="1"/>
</dbReference>
<comment type="caution">
    <text evidence="9">The sequence shown here is derived from an EMBL/GenBank/DDBJ whole genome shotgun (WGS) entry which is preliminary data.</text>
</comment>
<dbReference type="InterPro" id="IPR008928">
    <property type="entry name" value="6-hairpin_glycosidase_sf"/>
</dbReference>
<dbReference type="GO" id="GO:0016810">
    <property type="term" value="F:hydrolase activity, acting on carbon-nitrogen (but not peptide) bonds"/>
    <property type="evidence" value="ECO:0007669"/>
    <property type="project" value="InterPro"/>
</dbReference>
<comment type="similarity">
    <text evidence="1">Belongs to the glycosyl hydrolase 9 (cellulase E) family.</text>
</comment>
<keyword evidence="7" id="KW-0732">Signal</keyword>
<dbReference type="GO" id="GO:0000272">
    <property type="term" value="P:polysaccharide catabolic process"/>
    <property type="evidence" value="ECO:0007669"/>
    <property type="project" value="UniProtKB-KW"/>
</dbReference>
<dbReference type="Pfam" id="PF01522">
    <property type="entry name" value="Polysacc_deac_1"/>
    <property type="match status" value="1"/>
</dbReference>
<dbReference type="InterPro" id="IPR004197">
    <property type="entry name" value="Cellulase_Ig-like"/>
</dbReference>
<evidence type="ECO:0000313" key="10">
    <source>
        <dbReference type="Proteomes" id="UP000295807"/>
    </source>
</evidence>
<dbReference type="Gene3D" id="2.60.40.10">
    <property type="entry name" value="Immunoglobulins"/>
    <property type="match status" value="1"/>
</dbReference>
<dbReference type="InterPro" id="IPR011330">
    <property type="entry name" value="Glyco_hydro/deAcase_b/a-brl"/>
</dbReference>
<evidence type="ECO:0000256" key="1">
    <source>
        <dbReference type="ARBA" id="ARBA00007072"/>
    </source>
</evidence>
<organism evidence="9 10">
    <name type="scientific">Anseongella ginsenosidimutans</name>
    <dbReference type="NCBI Taxonomy" id="496056"/>
    <lineage>
        <taxon>Bacteria</taxon>
        <taxon>Pseudomonadati</taxon>
        <taxon>Bacteroidota</taxon>
        <taxon>Sphingobacteriia</taxon>
        <taxon>Sphingobacteriales</taxon>
        <taxon>Sphingobacteriaceae</taxon>
        <taxon>Anseongella</taxon>
    </lineage>
</organism>
<keyword evidence="2" id="KW-0378">Hydrolase</keyword>
<dbReference type="RefSeq" id="WP_132129332.1">
    <property type="nucleotide sequence ID" value="NZ_SMAD01000006.1"/>
</dbReference>
<dbReference type="EMBL" id="SMAD01000006">
    <property type="protein sequence ID" value="TCS86767.1"/>
    <property type="molecule type" value="Genomic_DNA"/>
</dbReference>
<evidence type="ECO:0000256" key="5">
    <source>
        <dbReference type="ARBA" id="ARBA00023326"/>
    </source>
</evidence>
<proteinExistence type="inferred from homology"/>
<dbReference type="PANTHER" id="PTHR22298">
    <property type="entry name" value="ENDO-1,4-BETA-GLUCANASE"/>
    <property type="match status" value="1"/>
</dbReference>
<name>A0A4R3KQB7_9SPHI</name>
<evidence type="ECO:0000313" key="9">
    <source>
        <dbReference type="EMBL" id="TCS86767.1"/>
    </source>
</evidence>
<keyword evidence="5" id="KW-0624">Polysaccharide degradation</keyword>
<dbReference type="SUPFAM" id="SSF81296">
    <property type="entry name" value="E set domains"/>
    <property type="match status" value="1"/>
</dbReference>
<dbReference type="InterPro" id="IPR001701">
    <property type="entry name" value="Glyco_hydro_9"/>
</dbReference>
<accession>A0A4R3KQB7</accession>
<dbReference type="Proteomes" id="UP000295807">
    <property type="component" value="Unassembled WGS sequence"/>
</dbReference>
<dbReference type="Gene3D" id="1.50.10.10">
    <property type="match status" value="1"/>
</dbReference>
<evidence type="ECO:0000259" key="8">
    <source>
        <dbReference type="PROSITE" id="PS51677"/>
    </source>
</evidence>
<dbReference type="CDD" id="cd02850">
    <property type="entry name" value="E_set_Cellulase_N"/>
    <property type="match status" value="1"/>
</dbReference>
<dbReference type="SUPFAM" id="SSF48208">
    <property type="entry name" value="Six-hairpin glycosidases"/>
    <property type="match status" value="1"/>
</dbReference>
<gene>
    <name evidence="9" type="ORF">EDD80_10676</name>
</gene>
<dbReference type="InterPro" id="IPR002509">
    <property type="entry name" value="NODB_dom"/>
</dbReference>
<evidence type="ECO:0000256" key="6">
    <source>
        <dbReference type="SAM" id="MobiDB-lite"/>
    </source>
</evidence>
<dbReference type="Gene3D" id="3.20.20.370">
    <property type="entry name" value="Glycoside hydrolase/deacetylase"/>
    <property type="match status" value="1"/>
</dbReference>
<dbReference type="SUPFAM" id="SSF88713">
    <property type="entry name" value="Glycoside hydrolase/deacetylase"/>
    <property type="match status" value="1"/>
</dbReference>
<feature type="chain" id="PRO_5020536879" evidence="7">
    <location>
        <begin position="29"/>
        <end position="866"/>
    </location>
</feature>
<dbReference type="PROSITE" id="PS51677">
    <property type="entry name" value="NODB"/>
    <property type="match status" value="1"/>
</dbReference>
<evidence type="ECO:0000256" key="4">
    <source>
        <dbReference type="ARBA" id="ARBA00023295"/>
    </source>
</evidence>
<evidence type="ECO:0000256" key="2">
    <source>
        <dbReference type="ARBA" id="ARBA00022801"/>
    </source>
</evidence>
<protein>
    <submittedName>
        <fullName evidence="9">Peptidoglycan/xylan/chitin deacetylase (PgdA/CDA1 family)</fullName>
    </submittedName>
</protein>
<feature type="signal peptide" evidence="7">
    <location>
        <begin position="1"/>
        <end position="28"/>
    </location>
</feature>
<reference evidence="9 10" key="1">
    <citation type="submission" date="2019-03" db="EMBL/GenBank/DDBJ databases">
        <title>Genomic Encyclopedia of Type Strains, Phase IV (KMG-IV): sequencing the most valuable type-strain genomes for metagenomic binning, comparative biology and taxonomic classification.</title>
        <authorList>
            <person name="Goeker M."/>
        </authorList>
    </citation>
    <scope>NUCLEOTIDE SEQUENCE [LARGE SCALE GENOMIC DNA]</scope>
    <source>
        <strain evidence="9 10">DSM 21100</strain>
    </source>
</reference>
<evidence type="ECO:0000256" key="7">
    <source>
        <dbReference type="SAM" id="SignalP"/>
    </source>
</evidence>
<dbReference type="InterPro" id="IPR014756">
    <property type="entry name" value="Ig_E-set"/>
</dbReference>
<dbReference type="AlphaFoldDB" id="A0A4R3KQB7"/>
<keyword evidence="4" id="KW-0326">Glycosidase</keyword>
<evidence type="ECO:0000256" key="3">
    <source>
        <dbReference type="ARBA" id="ARBA00023277"/>
    </source>
</evidence>
<sequence>MKKSGHLFSLFFFSFFFLLVAAAAGNLAAPENNSDAPDAARGNLDAPENNSEAADSAAESSWIRVNQMGYLPESIKTAVLLRKEKDFPLKKFELRDALTNEVVYQSGEAASFGEYAAFSNSFRLDFSEFKTPGAYYITAEKLRSPVFRIAHDAYQGAADFLLKYMRQQRCGYNPYLKDSCHVQDGYIIYHPTLDSTHINVTGGWHDASDYLQYVATSANAVFQMLLAYEHYPAAFGDAYNASGEPGKNGIPDILDEAKWGLDWLVRMNPAPGMMFNQIADDRDHGGFRLPTEDTISYGKGLKRPVYFVNGKPQGLYKYQNRTTGVASTAGKYASAFALGAMLLEKHYPEFSQLIDKKAVEAYEFGLSDTGACQTAPCRAPYFYEEDNWTDDMELAAAQLFRLTGKKEYLQQAAAFGRKEPKTPWMGADTARHYQWYPFFNAGHYFLAAQKNSPEISDTFRNYYRDGLEAVLRRGEDNPFLNGIPFIWCSNNLTTALLSQSALYRKASGDTAFLHMEASLRDWLFGSNPWGTSMIVGLPGNGDTPVDPHSAFTALHNFPIDGGLVDGPVYGSIFASLKGIHLAGGDEYAPFQSRLVVYHDDYGDYSTNEPTMDGTACLTYYLAALGSKGLEKTPLKNTQRTLGAVTRMDSTQKNIYLIFSAHDFNEGGTAIRESLAENDVPASFFFTGEFYNSRQNRRLIRGLKDDGHYLGPHSGAHLLYAPWDQRDSTLITRERFREDLRENYRAMAKFGIEKSAAPYFLPPYEWYNKEIARWTKEAGLRLVNYTPGTGTARDYTWPELGEKYTGSQAILNDLLETERRSGLNGHILLVHLGTDPRREDKFYSKLDELIQQLKEKGYQFKRFGNDN</sequence>
<dbReference type="CDD" id="cd10917">
    <property type="entry name" value="CE4_NodB_like_6s_7s"/>
    <property type="match status" value="1"/>
</dbReference>
<keyword evidence="3" id="KW-0119">Carbohydrate metabolism</keyword>
<feature type="region of interest" description="Disordered" evidence="6">
    <location>
        <begin position="31"/>
        <end position="51"/>
    </location>
</feature>
<dbReference type="InterPro" id="IPR013783">
    <property type="entry name" value="Ig-like_fold"/>
</dbReference>
<dbReference type="InterPro" id="IPR012341">
    <property type="entry name" value="6hp_glycosidase-like_sf"/>
</dbReference>
<keyword evidence="10" id="KW-1185">Reference proteome</keyword>